<dbReference type="Gene3D" id="1.20.1260.10">
    <property type="match status" value="1"/>
</dbReference>
<dbReference type="InterPro" id="IPR012347">
    <property type="entry name" value="Ferritin-like"/>
</dbReference>
<dbReference type="InterPro" id="IPR059125">
    <property type="entry name" value="Ferritin_actino"/>
</dbReference>
<organism evidence="2 3">
    <name type="scientific">Streptomonospora alba</name>
    <dbReference type="NCBI Taxonomy" id="183763"/>
    <lineage>
        <taxon>Bacteria</taxon>
        <taxon>Bacillati</taxon>
        <taxon>Actinomycetota</taxon>
        <taxon>Actinomycetes</taxon>
        <taxon>Streptosporangiales</taxon>
        <taxon>Nocardiopsidaceae</taxon>
        <taxon>Streptomonospora</taxon>
    </lineage>
</organism>
<dbReference type="STRING" id="183763.LP52_00220"/>
<dbReference type="EMBL" id="JROO01000001">
    <property type="protein sequence ID" value="KII00582.1"/>
    <property type="molecule type" value="Genomic_DNA"/>
</dbReference>
<evidence type="ECO:0000259" key="1">
    <source>
        <dbReference type="Pfam" id="PF13794"/>
    </source>
</evidence>
<protein>
    <submittedName>
        <fullName evidence="2">Hydroxylase</fullName>
    </submittedName>
</protein>
<comment type="caution">
    <text evidence="2">The sequence shown here is derived from an EMBL/GenBank/DDBJ whole genome shotgun (WGS) entry which is preliminary data.</text>
</comment>
<accession>A0A0C2JH28</accession>
<dbReference type="Pfam" id="PF13794">
    <property type="entry name" value="MiaE_2"/>
    <property type="match status" value="1"/>
</dbReference>
<sequence length="244" mass="25878">MSGDFAEAGRGVIDLLGLLAYARLVAFFRLAGDAELAPTLASKGALADLAAAEHANYRRLHDRLAELDVQPESAMEPFSVPLDAWHARTEPQSWLESLVKAYVGDGIAGDFYGKIADLCDEQTQELVRDTLVESGRAEFVASQVRSAIAEDPALAGRLSLWARRLVGEALSQAQSVASRRPELAALLGSGVRSVASEADTHAADGTEDADVSEAQAADLATVSRIFADLTESHTARLEAMGLST</sequence>
<keyword evidence="3" id="KW-1185">Reference proteome</keyword>
<dbReference type="AlphaFoldDB" id="A0A0C2JH28"/>
<evidence type="ECO:0000313" key="2">
    <source>
        <dbReference type="EMBL" id="KII00582.1"/>
    </source>
</evidence>
<name>A0A0C2JH28_9ACTN</name>
<dbReference type="Proteomes" id="UP000031675">
    <property type="component" value="Unassembled WGS sequence"/>
</dbReference>
<reference evidence="3" key="1">
    <citation type="journal article" date="2015" name="Chem. Biol.">
        <title>Structure, bioactivity, and resistance mechanism of streptomonomicin, an unusual lasso Peptide from an understudied halophilic actinomycete.</title>
        <authorList>
            <person name="Metelev M."/>
            <person name="Tietz J.I."/>
            <person name="Melby J.O."/>
            <person name="Blair P.M."/>
            <person name="Zhu L."/>
            <person name="Livnat I."/>
            <person name="Severinov K."/>
            <person name="Mitchell D.A."/>
        </authorList>
    </citation>
    <scope>NUCLEOTIDE SEQUENCE [LARGE SCALE GENOMIC DNA]</scope>
    <source>
        <strain evidence="3">YIM 90003</strain>
    </source>
</reference>
<evidence type="ECO:0000313" key="3">
    <source>
        <dbReference type="Proteomes" id="UP000031675"/>
    </source>
</evidence>
<gene>
    <name evidence="2" type="ORF">LP52_00220</name>
</gene>
<feature type="domain" description="Ferritin-like" evidence="1">
    <location>
        <begin position="10"/>
        <end position="189"/>
    </location>
</feature>
<proteinExistence type="predicted"/>